<feature type="compositionally biased region" description="Polar residues" evidence="1">
    <location>
        <begin position="252"/>
        <end position="263"/>
    </location>
</feature>
<gene>
    <name evidence="3" type="ORF">PANT_24d00049</name>
</gene>
<feature type="compositionally biased region" description="Low complexity" evidence="1">
    <location>
        <begin position="73"/>
        <end position="85"/>
    </location>
</feature>
<dbReference type="OrthoDB" id="2556731at2759"/>
<reference evidence="4" key="1">
    <citation type="journal article" date="2013" name="Genome Announc.">
        <title>Genome sequence of the basidiomycetous yeast Pseudozyma antarctica T-34, a producer of the glycolipid biosurfactants mannosylerythritol lipids.</title>
        <authorList>
            <person name="Morita T."/>
            <person name="Koike H."/>
            <person name="Koyama Y."/>
            <person name="Hagiwara H."/>
            <person name="Ito E."/>
            <person name="Fukuoka T."/>
            <person name="Imura T."/>
            <person name="Machida M."/>
            <person name="Kitamoto D."/>
        </authorList>
    </citation>
    <scope>NUCLEOTIDE SEQUENCE [LARGE SCALE GENOMIC DNA]</scope>
    <source>
        <strain evidence="4">T-34</strain>
    </source>
</reference>
<evidence type="ECO:0000256" key="2">
    <source>
        <dbReference type="SAM" id="SignalP"/>
    </source>
</evidence>
<feature type="signal peptide" evidence="2">
    <location>
        <begin position="1"/>
        <end position="17"/>
    </location>
</feature>
<feature type="compositionally biased region" description="Polar residues" evidence="1">
    <location>
        <begin position="195"/>
        <end position="228"/>
    </location>
</feature>
<evidence type="ECO:0000313" key="4">
    <source>
        <dbReference type="Proteomes" id="UP000011976"/>
    </source>
</evidence>
<proteinExistence type="predicted"/>
<evidence type="ECO:0000313" key="3">
    <source>
        <dbReference type="EMBL" id="GAC77117.1"/>
    </source>
</evidence>
<feature type="chain" id="PRO_5004100894" evidence="2">
    <location>
        <begin position="18"/>
        <end position="527"/>
    </location>
</feature>
<feature type="region of interest" description="Disordered" evidence="1">
    <location>
        <begin position="247"/>
        <end position="276"/>
    </location>
</feature>
<accession>M9MIM9</accession>
<organism evidence="3 4">
    <name type="scientific">Pseudozyma antarctica (strain T-34)</name>
    <name type="common">Yeast</name>
    <name type="synonym">Candida antarctica</name>
    <dbReference type="NCBI Taxonomy" id="1151754"/>
    <lineage>
        <taxon>Eukaryota</taxon>
        <taxon>Fungi</taxon>
        <taxon>Dikarya</taxon>
        <taxon>Basidiomycota</taxon>
        <taxon>Ustilaginomycotina</taxon>
        <taxon>Ustilaginomycetes</taxon>
        <taxon>Ustilaginales</taxon>
        <taxon>Ustilaginaceae</taxon>
        <taxon>Moesziomyces</taxon>
    </lineage>
</organism>
<keyword evidence="2" id="KW-0732">Signal</keyword>
<dbReference type="Proteomes" id="UP000011976">
    <property type="component" value="Unassembled WGS sequence"/>
</dbReference>
<sequence>MRVCVLLILLLLGLALAASSGDTSFRTADSSSSDRDSRINRARFLPTAENPQPFTFRAGSSQPPSAPGGGASTSGVAGASTGGPSDLRPKSGQWSDSGRRDAELLRSSSGSARATTRRPGRFNEGSVGWNPPPPVAEAELASRPSLVEDPPKAMPKRPDSPTRMALEDVASRLHRISTRPPVKSSGRRVDFVDSPGSSMRSHASVVTPSDASAPLVSSQKTSAAASKDTSPRLGSFRWLKNIKTRLVDSDSSRGTSTVATTPPGSARAQAPPTVPFRPWDAKAALRKIKIKELNGMQDRWPKQWSHWNRARAELDKLDYFHQWDDAMAWSSRNRVDNTRAARVPTVNGGVTGSNIPTGPEFLHNPNDPAPLLEEEFTPQHRSIKAFRELAANVPPALTSHSTAVFDAHEQGEYAKIGRGFRKVLHPVQYVGQMLGNKESTIAFENSLAEKLHANLAHTPPEALARLQRKGKKTVQQMLGTDYATYDDFWYPHFHTKPAFKIPNPLDVPLDHFDVFKPFSEAVALRRP</sequence>
<dbReference type="EMBL" id="DF196790">
    <property type="protein sequence ID" value="GAC77117.1"/>
    <property type="molecule type" value="Genomic_DNA"/>
</dbReference>
<protein>
    <submittedName>
        <fullName evidence="3">Uncharacterized protein</fullName>
    </submittedName>
</protein>
<feature type="region of interest" description="Disordered" evidence="1">
    <location>
        <begin position="44"/>
        <end position="163"/>
    </location>
</feature>
<evidence type="ECO:0000256" key="1">
    <source>
        <dbReference type="SAM" id="MobiDB-lite"/>
    </source>
</evidence>
<name>M9MIM9_PSEA3</name>
<feature type="region of interest" description="Disordered" evidence="1">
    <location>
        <begin position="179"/>
        <end position="230"/>
    </location>
</feature>
<dbReference type="AlphaFoldDB" id="M9MIM9"/>